<dbReference type="PROSITE" id="PS51257">
    <property type="entry name" value="PROKAR_LIPOPROTEIN"/>
    <property type="match status" value="1"/>
</dbReference>
<keyword evidence="1" id="KW-1133">Transmembrane helix</keyword>
<keyword evidence="1" id="KW-0812">Transmembrane</keyword>
<feature type="transmembrane region" description="Helical" evidence="1">
    <location>
        <begin position="149"/>
        <end position="167"/>
    </location>
</feature>
<protein>
    <submittedName>
        <fullName evidence="2">Uncharacterized protein</fullName>
    </submittedName>
</protein>
<evidence type="ECO:0000313" key="2">
    <source>
        <dbReference type="EMBL" id="VUX12601.1"/>
    </source>
</evidence>
<accession>A0A564TZ73</accession>
<dbReference type="EMBL" id="CABHNA010000060">
    <property type="protein sequence ID" value="VUX12601.1"/>
    <property type="molecule type" value="Genomic_DNA"/>
</dbReference>
<dbReference type="Proteomes" id="UP000363661">
    <property type="component" value="Unassembled WGS sequence"/>
</dbReference>
<organism evidence="2 3">
    <name type="scientific">[Ruminococcus] torques</name>
    <dbReference type="NCBI Taxonomy" id="33039"/>
    <lineage>
        <taxon>Bacteria</taxon>
        <taxon>Bacillati</taxon>
        <taxon>Bacillota</taxon>
        <taxon>Clostridia</taxon>
        <taxon>Lachnospirales</taxon>
        <taxon>Lachnospiraceae</taxon>
        <taxon>Mediterraneibacter</taxon>
    </lineage>
</organism>
<keyword evidence="1" id="KW-0472">Membrane</keyword>
<feature type="transmembrane region" description="Helical" evidence="1">
    <location>
        <begin position="12"/>
        <end position="39"/>
    </location>
</feature>
<reference evidence="2 3" key="1">
    <citation type="submission" date="2019-07" db="EMBL/GenBank/DDBJ databases">
        <authorList>
            <person name="Hibberd C M."/>
            <person name="Gehrig L. J."/>
            <person name="Chang H.-W."/>
            <person name="Venkatesh S."/>
        </authorList>
    </citation>
    <scope>NUCLEOTIDE SEQUENCE [LARGE SCALE GENOMIC DNA]</scope>
    <source>
        <strain evidence="2">Ruminococcus_torques_SSTS_Bg7063</strain>
    </source>
</reference>
<name>A0A564TZ73_9FIRM</name>
<dbReference type="RefSeq" id="WP_144367248.1">
    <property type="nucleotide sequence ID" value="NZ_CABHNA010000060.1"/>
</dbReference>
<evidence type="ECO:0000313" key="3">
    <source>
        <dbReference type="Proteomes" id="UP000363661"/>
    </source>
</evidence>
<feature type="transmembrane region" description="Helical" evidence="1">
    <location>
        <begin position="179"/>
        <end position="196"/>
    </location>
</feature>
<feature type="transmembrane region" description="Helical" evidence="1">
    <location>
        <begin position="45"/>
        <end position="62"/>
    </location>
</feature>
<proteinExistence type="predicted"/>
<sequence length="221" mass="25575">MNSALDKVGVYDFFGVLLSGMIVIVVSCCLDLPLINLIANVENDIVNAILFLVGSFFLGLVLQEISSVLDKKVFKFRENARCKFLNDENKIIGNELELKSFRELANKILNKSNDDQVYNETENEYVFYLCKTFLETHEKCDKANKINSLYAMSRSLIISMPLCLSAYCRYNIKSFSFSRQDLVVIFIMAMLTVIFYKRAKRFAAYRVRVILRQYKILNEKN</sequence>
<gene>
    <name evidence="2" type="ORF">RTSSTS7063_01813</name>
</gene>
<keyword evidence="3" id="KW-1185">Reference proteome</keyword>
<evidence type="ECO:0000256" key="1">
    <source>
        <dbReference type="SAM" id="Phobius"/>
    </source>
</evidence>
<dbReference type="AlphaFoldDB" id="A0A564TZ73"/>